<dbReference type="AlphaFoldDB" id="A0A9J6GIH8"/>
<comment type="caution">
    <text evidence="1">The sequence shown here is derived from an EMBL/GenBank/DDBJ whole genome shotgun (WGS) entry which is preliminary data.</text>
</comment>
<dbReference type="OrthoDB" id="6487134at2759"/>
<sequence length="151" mass="17089">MLGAWLLTCLVVSTYFTSLIVAALTVRTSFAKIDSVEDLVRQPQIHPMYPAGTQLGVVLQTSISEGYGYLYKHSSVIDVVDLYRPKDIDAILNHKAVLMIGKDSAKYRLKEICPKVDGRFYISTGNVYVWNSIFVAHKDFPQDLFKELNKR</sequence>
<dbReference type="EMBL" id="JABSTR010000007">
    <property type="protein sequence ID" value="KAH9374713.1"/>
    <property type="molecule type" value="Genomic_DNA"/>
</dbReference>
<evidence type="ECO:0000313" key="2">
    <source>
        <dbReference type="Proteomes" id="UP000821853"/>
    </source>
</evidence>
<gene>
    <name evidence="1" type="ORF">HPB48_015132</name>
</gene>
<dbReference type="Proteomes" id="UP000821853">
    <property type="component" value="Chromosome 5"/>
</dbReference>
<protein>
    <submittedName>
        <fullName evidence="1">Uncharacterized protein</fullName>
    </submittedName>
</protein>
<accession>A0A9J6GIH8</accession>
<evidence type="ECO:0000313" key="1">
    <source>
        <dbReference type="EMBL" id="KAH9374713.1"/>
    </source>
</evidence>
<keyword evidence="2" id="KW-1185">Reference proteome</keyword>
<dbReference type="VEuPathDB" id="VectorBase:HLOH_056260"/>
<proteinExistence type="predicted"/>
<name>A0A9J6GIH8_HAELO</name>
<reference evidence="1 2" key="1">
    <citation type="journal article" date="2020" name="Cell">
        <title>Large-Scale Comparative Analyses of Tick Genomes Elucidate Their Genetic Diversity and Vector Capacities.</title>
        <authorList>
            <consortium name="Tick Genome and Microbiome Consortium (TIGMIC)"/>
            <person name="Jia N."/>
            <person name="Wang J."/>
            <person name="Shi W."/>
            <person name="Du L."/>
            <person name="Sun Y."/>
            <person name="Zhan W."/>
            <person name="Jiang J.F."/>
            <person name="Wang Q."/>
            <person name="Zhang B."/>
            <person name="Ji P."/>
            <person name="Bell-Sakyi L."/>
            <person name="Cui X.M."/>
            <person name="Yuan T.T."/>
            <person name="Jiang B.G."/>
            <person name="Yang W.F."/>
            <person name="Lam T.T."/>
            <person name="Chang Q.C."/>
            <person name="Ding S.J."/>
            <person name="Wang X.J."/>
            <person name="Zhu J.G."/>
            <person name="Ruan X.D."/>
            <person name="Zhao L."/>
            <person name="Wei J.T."/>
            <person name="Ye R.Z."/>
            <person name="Que T.C."/>
            <person name="Du C.H."/>
            <person name="Zhou Y.H."/>
            <person name="Cheng J.X."/>
            <person name="Dai P.F."/>
            <person name="Guo W.B."/>
            <person name="Han X.H."/>
            <person name="Huang E.J."/>
            <person name="Li L.F."/>
            <person name="Wei W."/>
            <person name="Gao Y.C."/>
            <person name="Liu J.Z."/>
            <person name="Shao H.Z."/>
            <person name="Wang X."/>
            <person name="Wang C.C."/>
            <person name="Yang T.C."/>
            <person name="Huo Q.B."/>
            <person name="Li W."/>
            <person name="Chen H.Y."/>
            <person name="Chen S.E."/>
            <person name="Zhou L.G."/>
            <person name="Ni X.B."/>
            <person name="Tian J.H."/>
            <person name="Sheng Y."/>
            <person name="Liu T."/>
            <person name="Pan Y.S."/>
            <person name="Xia L.Y."/>
            <person name="Li J."/>
            <person name="Zhao F."/>
            <person name="Cao W.C."/>
        </authorList>
    </citation>
    <scope>NUCLEOTIDE SEQUENCE [LARGE SCALE GENOMIC DNA]</scope>
    <source>
        <strain evidence="1">HaeL-2018</strain>
    </source>
</reference>
<organism evidence="1 2">
    <name type="scientific">Haemaphysalis longicornis</name>
    <name type="common">Bush tick</name>
    <dbReference type="NCBI Taxonomy" id="44386"/>
    <lineage>
        <taxon>Eukaryota</taxon>
        <taxon>Metazoa</taxon>
        <taxon>Ecdysozoa</taxon>
        <taxon>Arthropoda</taxon>
        <taxon>Chelicerata</taxon>
        <taxon>Arachnida</taxon>
        <taxon>Acari</taxon>
        <taxon>Parasitiformes</taxon>
        <taxon>Ixodida</taxon>
        <taxon>Ixodoidea</taxon>
        <taxon>Ixodidae</taxon>
        <taxon>Haemaphysalinae</taxon>
        <taxon>Haemaphysalis</taxon>
    </lineage>
</organism>